<evidence type="ECO:0000313" key="1">
    <source>
        <dbReference type="EMBL" id="PYF74946.1"/>
    </source>
</evidence>
<dbReference type="AlphaFoldDB" id="A0A318UF14"/>
<proteinExistence type="predicted"/>
<name>A0A318UF14_9SPHI</name>
<dbReference type="Proteomes" id="UP000248198">
    <property type="component" value="Unassembled WGS sequence"/>
</dbReference>
<keyword evidence="2" id="KW-1185">Reference proteome</keyword>
<gene>
    <name evidence="1" type="ORF">B0O44_103392</name>
</gene>
<reference evidence="1 2" key="1">
    <citation type="submission" date="2018-06" db="EMBL/GenBank/DDBJ databases">
        <title>Genomic Encyclopedia of Archaeal and Bacterial Type Strains, Phase II (KMG-II): from individual species to whole genera.</title>
        <authorList>
            <person name="Goeker M."/>
        </authorList>
    </citation>
    <scope>NUCLEOTIDE SEQUENCE [LARGE SCALE GENOMIC DNA]</scope>
    <source>
        <strain evidence="1 2">DSM 27372</strain>
    </source>
</reference>
<evidence type="ECO:0000313" key="2">
    <source>
        <dbReference type="Proteomes" id="UP000248198"/>
    </source>
</evidence>
<dbReference type="RefSeq" id="WP_110829851.1">
    <property type="nucleotide sequence ID" value="NZ_QKLU01000003.1"/>
</dbReference>
<protein>
    <submittedName>
        <fullName evidence="1">Uncharacterized protein</fullName>
    </submittedName>
</protein>
<sequence>MRSLVLLIPVFGMSIATRAQDSLKKTVPKIYPLVRNLSIQKDYFGDSDYKLYSKDGDVQGEGRFSEQRLRISAALPVYTKNRWSMTASLNYTRENFRYYTKSGEDLYRKSDFNSNNFDALFSVGYRNFLFKKPVVYTATLIAGSRNFFDVKKLSGMVSASLILKATPVTVSTFGLLVNIDQSSLFPFFPVFSYWHKFSGSAWEINTVVPQKVIFRRPEVLHGWLSGGIELGGNSFFTGSTLSGQQGNYQWVANEMYSHVGYEYLFGKSVLLGVKGGFRNTISNRLVKVNERITNYESRTAVSSAFFNLNLGFILPGSKAATRRR</sequence>
<comment type="caution">
    <text evidence="1">The sequence shown here is derived from an EMBL/GenBank/DDBJ whole genome shotgun (WGS) entry which is preliminary data.</text>
</comment>
<accession>A0A318UF14</accession>
<organism evidence="1 2">
    <name type="scientific">Pedobacter nutrimenti</name>
    <dbReference type="NCBI Taxonomy" id="1241337"/>
    <lineage>
        <taxon>Bacteria</taxon>
        <taxon>Pseudomonadati</taxon>
        <taxon>Bacteroidota</taxon>
        <taxon>Sphingobacteriia</taxon>
        <taxon>Sphingobacteriales</taxon>
        <taxon>Sphingobacteriaceae</taxon>
        <taxon>Pedobacter</taxon>
    </lineage>
</organism>
<dbReference type="EMBL" id="QKLU01000003">
    <property type="protein sequence ID" value="PYF74946.1"/>
    <property type="molecule type" value="Genomic_DNA"/>
</dbReference>
<dbReference type="OrthoDB" id="924828at2"/>